<comment type="caution">
    <text evidence="2">The sequence shown here is derived from an EMBL/GenBank/DDBJ whole genome shotgun (WGS) entry which is preliminary data.</text>
</comment>
<gene>
    <name evidence="2" type="ORF">HMPREF9018_0126</name>
</gene>
<dbReference type="eggNOG" id="ENOG502Z8E1">
    <property type="taxonomic scope" value="Bacteria"/>
</dbReference>
<reference evidence="2 3" key="1">
    <citation type="submission" date="2010-09" db="EMBL/GenBank/DDBJ databases">
        <authorList>
            <person name="Harkins D.M."/>
            <person name="Madupu R."/>
            <person name="Durkin A.S."/>
            <person name="Torralba M."/>
            <person name="Methe B."/>
            <person name="Sutton G.G."/>
            <person name="Nelson K.E."/>
        </authorList>
    </citation>
    <scope>NUCLEOTIDE SEQUENCE [LARGE SCALE GENOMIC DNA]</scope>
    <source>
        <strain evidence="2 3">CRIS 21A-A</strain>
    </source>
</reference>
<evidence type="ECO:0000313" key="2">
    <source>
        <dbReference type="EMBL" id="EFN90791.1"/>
    </source>
</evidence>
<name>E1GX08_9BACT</name>
<accession>E1GX08</accession>
<evidence type="ECO:0000313" key="3">
    <source>
        <dbReference type="Proteomes" id="UP000016016"/>
    </source>
</evidence>
<sequence length="729" mass="80191">MANKNQHFGELEYCFGQYFSRYCAPIITKDYNYYQRKQQEEFNKAYNEDIPSYYGAGSVMQPMLRVQASNIVAQSSGKWSKKNLDNFIDGVVNKIVSNKNFQKDWGNLIDRYRESLVAKLGTKGYIRVAEALGKAEGQKLVDPAVHYGQIRFIELVKLHLARVNMPRSSMEYILKEAANSSLMITLGQRFMRARNLSPAEEAAHDLGNKLYNPSKKEKASAFVFGAVLDAPALDGMGTLAAVPVKGSVKRAGNLLARKGIIKAGSWLTDYSALKVASKASYFKGLATSVAIDSGLNYWASSKVGIDTAKKSYSKTVFGNEDTLNNYQKKGARYKRNGTEYISNINDGLGKKIKVAPMRPHVSNTVTYKDSNHLLTEARGNSRKLLKSVATMLSSQALPYKDKATIPGWMLHKTSKQCRAFSSSFLSIAKQMSAQGLRVYNINGKNMTLAQVSQRAGDYAKAAVLIDQATAERKAVRAAAFNKQTTTHHQPKFKTSSIEPSKQQPIISSTMSPSAQNNTVPYQNVPPTVPQEGPVAPSTAGWGPYLEKAGLNDFGNITKNLGYVIAMLPDMLIGMFTGRNESFTLGNNIIPLAAIAAGLFSKNPLLKLMFLGFGGMNLLNNAGHEMLGVPQPSAPRKNYKKYDDEPLNPRLSNVALKGRSLIADIDNQPVVINISDTAVDAFEKKALPLNTLANAVLRKYDENRASAANSYNRTLASQEEQEQQRGYGLK</sequence>
<dbReference type="AlphaFoldDB" id="E1GX08"/>
<protein>
    <submittedName>
        <fullName evidence="2">Uncharacterized protein</fullName>
    </submittedName>
</protein>
<dbReference type="Proteomes" id="UP000016016">
    <property type="component" value="Unassembled WGS sequence"/>
</dbReference>
<organism evidence="2 3">
    <name type="scientific">Prevotella amnii CRIS 21A-A</name>
    <dbReference type="NCBI Taxonomy" id="679191"/>
    <lineage>
        <taxon>Bacteria</taxon>
        <taxon>Pseudomonadati</taxon>
        <taxon>Bacteroidota</taxon>
        <taxon>Bacteroidia</taxon>
        <taxon>Bacteroidales</taxon>
        <taxon>Prevotellaceae</taxon>
        <taxon>Prevotella</taxon>
    </lineage>
</organism>
<proteinExistence type="predicted"/>
<evidence type="ECO:0000256" key="1">
    <source>
        <dbReference type="SAM" id="MobiDB-lite"/>
    </source>
</evidence>
<feature type="region of interest" description="Disordered" evidence="1">
    <location>
        <begin position="710"/>
        <end position="729"/>
    </location>
</feature>
<dbReference type="EMBL" id="ADFQ01000084">
    <property type="protein sequence ID" value="EFN90791.1"/>
    <property type="molecule type" value="Genomic_DNA"/>
</dbReference>
<dbReference type="RefSeq" id="WP_008450009.1">
    <property type="nucleotide sequence ID" value="NZ_ADFQ01000084.1"/>
</dbReference>
<feature type="region of interest" description="Disordered" evidence="1">
    <location>
        <begin position="481"/>
        <end position="514"/>
    </location>
</feature>